<keyword evidence="6" id="KW-1185">Reference proteome</keyword>
<evidence type="ECO:0000256" key="3">
    <source>
        <dbReference type="ARBA" id="ARBA00022821"/>
    </source>
</evidence>
<dbReference type="SUPFAM" id="SSF52540">
    <property type="entry name" value="P-loop containing nucleoside triphosphate hydrolases"/>
    <property type="match status" value="1"/>
</dbReference>
<dbReference type="Pfam" id="PF00931">
    <property type="entry name" value="NB-ARC"/>
    <property type="match status" value="1"/>
</dbReference>
<dbReference type="InterPro" id="IPR002182">
    <property type="entry name" value="NB-ARC"/>
</dbReference>
<protein>
    <submittedName>
        <fullName evidence="7">TMV resistance protein N-like</fullName>
    </submittedName>
</protein>
<dbReference type="FunFam" id="3.40.50.10140:FF:000007">
    <property type="entry name" value="Disease resistance protein (TIR-NBS-LRR class)"/>
    <property type="match status" value="1"/>
</dbReference>
<dbReference type="InterPro" id="IPR042197">
    <property type="entry name" value="Apaf_helical"/>
</dbReference>
<dbReference type="PROSITE" id="PS50104">
    <property type="entry name" value="TIR"/>
    <property type="match status" value="1"/>
</dbReference>
<dbReference type="AlphaFoldDB" id="A0A9W3C9U0"/>
<dbReference type="OrthoDB" id="1102736at2759"/>
<name>A0A9W3C9U0_RAPSA</name>
<dbReference type="Gene3D" id="3.40.50.10140">
    <property type="entry name" value="Toll/interleukin-1 receptor homology (TIR) domain"/>
    <property type="match status" value="1"/>
</dbReference>
<feature type="domain" description="TIR" evidence="5">
    <location>
        <begin position="11"/>
        <end position="171"/>
    </location>
</feature>
<keyword evidence="3" id="KW-0611">Plant defense</keyword>
<dbReference type="InterPro" id="IPR000157">
    <property type="entry name" value="TIR_dom"/>
</dbReference>
<evidence type="ECO:0000256" key="4">
    <source>
        <dbReference type="ARBA" id="ARBA00023027"/>
    </source>
</evidence>
<dbReference type="SMART" id="SM00255">
    <property type="entry name" value="TIR"/>
    <property type="match status" value="1"/>
</dbReference>
<dbReference type="PANTHER" id="PTHR11017">
    <property type="entry name" value="LEUCINE-RICH REPEAT-CONTAINING PROTEIN"/>
    <property type="match status" value="1"/>
</dbReference>
<dbReference type="InterPro" id="IPR027417">
    <property type="entry name" value="P-loop_NTPase"/>
</dbReference>
<keyword evidence="2" id="KW-0677">Repeat</keyword>
<keyword evidence="4" id="KW-0520">NAD</keyword>
<organism evidence="6 7">
    <name type="scientific">Raphanus sativus</name>
    <name type="common">Radish</name>
    <name type="synonym">Raphanus raphanistrum var. sativus</name>
    <dbReference type="NCBI Taxonomy" id="3726"/>
    <lineage>
        <taxon>Eukaryota</taxon>
        <taxon>Viridiplantae</taxon>
        <taxon>Streptophyta</taxon>
        <taxon>Embryophyta</taxon>
        <taxon>Tracheophyta</taxon>
        <taxon>Spermatophyta</taxon>
        <taxon>Magnoliopsida</taxon>
        <taxon>eudicotyledons</taxon>
        <taxon>Gunneridae</taxon>
        <taxon>Pentapetalae</taxon>
        <taxon>rosids</taxon>
        <taxon>malvids</taxon>
        <taxon>Brassicales</taxon>
        <taxon>Brassicaceae</taxon>
        <taxon>Brassiceae</taxon>
        <taxon>Raphanus</taxon>
    </lineage>
</organism>
<proteinExistence type="predicted"/>
<evidence type="ECO:0000313" key="7">
    <source>
        <dbReference type="RefSeq" id="XP_056848351.1"/>
    </source>
</evidence>
<dbReference type="Proteomes" id="UP000504610">
    <property type="component" value="Chromosome 8"/>
</dbReference>
<dbReference type="Gene3D" id="3.40.50.300">
    <property type="entry name" value="P-loop containing nucleotide triphosphate hydrolases"/>
    <property type="match status" value="1"/>
</dbReference>
<evidence type="ECO:0000256" key="2">
    <source>
        <dbReference type="ARBA" id="ARBA00022737"/>
    </source>
</evidence>
<reference evidence="6" key="1">
    <citation type="journal article" date="2019" name="Database">
        <title>The radish genome database (RadishGD): an integrated information resource for radish genomics.</title>
        <authorList>
            <person name="Yu H.J."/>
            <person name="Baek S."/>
            <person name="Lee Y.J."/>
            <person name="Cho A."/>
            <person name="Mun J.H."/>
        </authorList>
    </citation>
    <scope>NUCLEOTIDE SEQUENCE [LARGE SCALE GENOMIC DNA]</scope>
    <source>
        <strain evidence="6">cv. WK10039</strain>
    </source>
</reference>
<dbReference type="Pfam" id="PF23282">
    <property type="entry name" value="WHD_ROQ1"/>
    <property type="match status" value="1"/>
</dbReference>
<gene>
    <name evidence="7" type="primary">LOC130498775</name>
</gene>
<dbReference type="GO" id="GO:0007165">
    <property type="term" value="P:signal transduction"/>
    <property type="evidence" value="ECO:0007669"/>
    <property type="project" value="InterPro"/>
</dbReference>
<dbReference type="PANTHER" id="PTHR11017:SF388">
    <property type="entry name" value="TIR DOMAIN-CONTAINING PROTEIN"/>
    <property type="match status" value="1"/>
</dbReference>
<dbReference type="PRINTS" id="PR00364">
    <property type="entry name" value="DISEASERSIST"/>
</dbReference>
<dbReference type="InterPro" id="IPR044974">
    <property type="entry name" value="Disease_R_plants"/>
</dbReference>
<dbReference type="GO" id="GO:0043531">
    <property type="term" value="F:ADP binding"/>
    <property type="evidence" value="ECO:0007669"/>
    <property type="project" value="InterPro"/>
</dbReference>
<dbReference type="GeneID" id="130498775"/>
<dbReference type="Gene3D" id="1.10.8.430">
    <property type="entry name" value="Helical domain of apoptotic protease-activating factors"/>
    <property type="match status" value="1"/>
</dbReference>
<dbReference type="InterPro" id="IPR036390">
    <property type="entry name" value="WH_DNA-bd_sf"/>
</dbReference>
<reference evidence="7" key="2">
    <citation type="submission" date="2025-08" db="UniProtKB">
        <authorList>
            <consortium name="RefSeq"/>
        </authorList>
    </citation>
    <scope>IDENTIFICATION</scope>
    <source>
        <tissue evidence="7">Leaf</tissue>
    </source>
</reference>
<dbReference type="Pfam" id="PF01582">
    <property type="entry name" value="TIR"/>
    <property type="match status" value="1"/>
</dbReference>
<accession>A0A9W3C9U0</accession>
<evidence type="ECO:0000313" key="6">
    <source>
        <dbReference type="Proteomes" id="UP000504610"/>
    </source>
</evidence>
<dbReference type="SUPFAM" id="SSF52200">
    <property type="entry name" value="Toll/Interleukin receptor TIR domain"/>
    <property type="match status" value="1"/>
</dbReference>
<dbReference type="GO" id="GO:0006952">
    <property type="term" value="P:defense response"/>
    <property type="evidence" value="ECO:0007669"/>
    <property type="project" value="UniProtKB-KW"/>
</dbReference>
<dbReference type="SUPFAM" id="SSF46785">
    <property type="entry name" value="Winged helix' DNA-binding domain"/>
    <property type="match status" value="1"/>
</dbReference>
<dbReference type="RefSeq" id="XP_056848351.1">
    <property type="nucleotide sequence ID" value="XM_056992371.1"/>
</dbReference>
<dbReference type="InterPro" id="IPR058192">
    <property type="entry name" value="WHD_ROQ1-like"/>
</dbReference>
<dbReference type="InterPro" id="IPR035897">
    <property type="entry name" value="Toll_tir_struct_dom_sf"/>
</dbReference>
<evidence type="ECO:0000256" key="1">
    <source>
        <dbReference type="ARBA" id="ARBA00022614"/>
    </source>
</evidence>
<sequence length="544" mass="62425">MSGCGPSRRQFKYDVFLSFRGADTRKNIVSHLHKELVRQGIRTFKDDETLEPGDRFPERLREAINTSRFAIVVISKNYATSKWCLEELRMIMKLESEKKVDAFPIFYDVDISDVRNYKRSFSLICHNQSPRIPSWKDALQKIANTQANESRKFKDDATMVEEVVELVSDKLLSMLPMDLGNIVGMEADMDQIEHLLDMTFTTSEVRMVGIWGMPGIGKTTIAKNLYEKHKHRFKTHHCFLEKVRGQGTLDLHKQLLSDILRKKDFKSLNLAQGASCIKSRLVNLKSLIVIDDVDDVKQLDALAKEPSWFGPGSRIIITTRDKSLLNSSCALYKVECLKDDKGLQIFQRYAFLDEKPSAGCYNDLSKRVSELAQGLPIALKDFGTYLVNKKKEEEWQHALRSFEEAPLEKTMAALKSSYDGLDKVGKIAFLHVACLFNGEPVQRVRKLLQQGEVGMKVLEEKSLINVSVDEHISMHRLFEQMGKHIVRQDSENSPSQQRILWHHDDIRPVLVTNTALPPFLLLPINVTIYHMQCSKILFRRSLRI</sequence>
<evidence type="ECO:0000259" key="5">
    <source>
        <dbReference type="PROSITE" id="PS50104"/>
    </source>
</evidence>
<keyword evidence="1" id="KW-0433">Leucine-rich repeat</keyword>
<dbReference type="KEGG" id="rsz:130498775"/>